<feature type="transmembrane region" description="Helical" evidence="5">
    <location>
        <begin position="43"/>
        <end position="62"/>
    </location>
</feature>
<keyword evidence="7" id="KW-1185">Reference proteome</keyword>
<evidence type="ECO:0000313" key="7">
    <source>
        <dbReference type="Proteomes" id="UP000217083"/>
    </source>
</evidence>
<name>A0A263BUS2_9BACI</name>
<feature type="transmembrane region" description="Helical" evidence="5">
    <location>
        <begin position="68"/>
        <end position="89"/>
    </location>
</feature>
<dbReference type="GO" id="GO:0016020">
    <property type="term" value="C:membrane"/>
    <property type="evidence" value="ECO:0007669"/>
    <property type="project" value="UniProtKB-SubCell"/>
</dbReference>
<keyword evidence="6" id="KW-0808">Transferase</keyword>
<dbReference type="GO" id="GO:0032259">
    <property type="term" value="P:methylation"/>
    <property type="evidence" value="ECO:0007669"/>
    <property type="project" value="UniProtKB-KW"/>
</dbReference>
<dbReference type="GO" id="GO:0004671">
    <property type="term" value="F:protein C-terminal S-isoprenylcysteine carboxyl O-methyltransferase activity"/>
    <property type="evidence" value="ECO:0007669"/>
    <property type="project" value="InterPro"/>
</dbReference>
<gene>
    <name evidence="6" type="ORF">CIB95_08425</name>
</gene>
<dbReference type="Proteomes" id="UP000217083">
    <property type="component" value="Unassembled WGS sequence"/>
</dbReference>
<feature type="transmembrane region" description="Helical" evidence="5">
    <location>
        <begin position="6"/>
        <end position="22"/>
    </location>
</feature>
<evidence type="ECO:0000256" key="4">
    <source>
        <dbReference type="ARBA" id="ARBA00023136"/>
    </source>
</evidence>
<accession>A0A263BUS2</accession>
<dbReference type="PANTHER" id="PTHR43847">
    <property type="entry name" value="BLL3993 PROTEIN"/>
    <property type="match status" value="1"/>
</dbReference>
<dbReference type="InterPro" id="IPR052527">
    <property type="entry name" value="Metal_cation-efflux_comp"/>
</dbReference>
<evidence type="ECO:0000256" key="2">
    <source>
        <dbReference type="ARBA" id="ARBA00022692"/>
    </source>
</evidence>
<keyword evidence="2 5" id="KW-0812">Transmembrane</keyword>
<dbReference type="RefSeq" id="WP_094924151.1">
    <property type="nucleotide sequence ID" value="NZ_NPIA01000003.1"/>
</dbReference>
<evidence type="ECO:0000256" key="3">
    <source>
        <dbReference type="ARBA" id="ARBA00022989"/>
    </source>
</evidence>
<comment type="subcellular location">
    <subcellularLocation>
        <location evidence="1">Membrane</location>
        <topology evidence="1">Multi-pass membrane protein</topology>
    </subcellularLocation>
</comment>
<sequence length="180" mass="21256">MFFQFLITFIIFQRIIELYIAKKNETFMKKQGAIEVGKEHYKYIVSLHVFFFISLFIEVLYFEKALSQVWPILIGLLILTQLLRIWVLVTLGKYWNTKIIVLEGAKVKANGPFRFFKHPNYLVVCLEIFLIPMIFQAYVTLIVFSIANAFILFKVRIPAEEQALIRETNYSEVFIKPEKS</sequence>
<reference evidence="7" key="1">
    <citation type="submission" date="2017-08" db="EMBL/GenBank/DDBJ databases">
        <authorList>
            <person name="Huang Z."/>
        </authorList>
    </citation>
    <scope>NUCLEOTIDE SEQUENCE [LARGE SCALE GENOMIC DNA]</scope>
    <source>
        <strain evidence="7">SA5d-4</strain>
    </source>
</reference>
<dbReference type="AlphaFoldDB" id="A0A263BUS2"/>
<dbReference type="InterPro" id="IPR007269">
    <property type="entry name" value="ICMT_MeTrfase"/>
</dbReference>
<evidence type="ECO:0000256" key="1">
    <source>
        <dbReference type="ARBA" id="ARBA00004141"/>
    </source>
</evidence>
<reference evidence="6 7" key="2">
    <citation type="submission" date="2017-09" db="EMBL/GenBank/DDBJ databases">
        <title>Bacillus patelloidae sp. nov., isolated from the intestinal tract of a marine limpet.</title>
        <authorList>
            <person name="Liu R."/>
            <person name="Dong C."/>
            <person name="Shao Z."/>
        </authorList>
    </citation>
    <scope>NUCLEOTIDE SEQUENCE [LARGE SCALE GENOMIC DNA]</scope>
    <source>
        <strain evidence="6 7">SA5d-4</strain>
    </source>
</reference>
<keyword evidence="4 5" id="KW-0472">Membrane</keyword>
<proteinExistence type="predicted"/>
<protein>
    <submittedName>
        <fullName evidence="6">Isoprenylcysteine carboxyl methyltransferase</fullName>
    </submittedName>
</protein>
<evidence type="ECO:0000313" key="6">
    <source>
        <dbReference type="EMBL" id="OZM57469.1"/>
    </source>
</evidence>
<evidence type="ECO:0000256" key="5">
    <source>
        <dbReference type="SAM" id="Phobius"/>
    </source>
</evidence>
<organism evidence="6 7">
    <name type="scientific">Lottiidibacillus patelloidae</name>
    <dbReference type="NCBI Taxonomy" id="2670334"/>
    <lineage>
        <taxon>Bacteria</taxon>
        <taxon>Bacillati</taxon>
        <taxon>Bacillota</taxon>
        <taxon>Bacilli</taxon>
        <taxon>Bacillales</taxon>
        <taxon>Bacillaceae</taxon>
        <taxon>Lottiidibacillus</taxon>
    </lineage>
</organism>
<dbReference type="PANTHER" id="PTHR43847:SF1">
    <property type="entry name" value="BLL3993 PROTEIN"/>
    <property type="match status" value="1"/>
</dbReference>
<keyword evidence="3 5" id="KW-1133">Transmembrane helix</keyword>
<feature type="transmembrane region" description="Helical" evidence="5">
    <location>
        <begin position="121"/>
        <end position="153"/>
    </location>
</feature>
<keyword evidence="6" id="KW-0489">Methyltransferase</keyword>
<comment type="caution">
    <text evidence="6">The sequence shown here is derived from an EMBL/GenBank/DDBJ whole genome shotgun (WGS) entry which is preliminary data.</text>
</comment>
<dbReference type="Pfam" id="PF04140">
    <property type="entry name" value="ICMT"/>
    <property type="match status" value="1"/>
</dbReference>
<dbReference type="Gene3D" id="1.20.120.1630">
    <property type="match status" value="1"/>
</dbReference>
<dbReference type="EMBL" id="NPIA01000003">
    <property type="protein sequence ID" value="OZM57469.1"/>
    <property type="molecule type" value="Genomic_DNA"/>
</dbReference>